<keyword evidence="8" id="KW-1185">Reference proteome</keyword>
<dbReference type="EMBL" id="CP071869">
    <property type="protein sequence ID" value="QTE21255.1"/>
    <property type="molecule type" value="Genomic_DNA"/>
</dbReference>
<dbReference type="RefSeq" id="WP_208076815.1">
    <property type="nucleotide sequence ID" value="NZ_CP071869.1"/>
</dbReference>
<dbReference type="PANTHER" id="PTHR22600">
    <property type="entry name" value="BETA-HEXOSAMINIDASE"/>
    <property type="match status" value="1"/>
</dbReference>
<dbReference type="Gene3D" id="3.30.379.10">
    <property type="entry name" value="Chitobiase/beta-hexosaminidase domain 2-like"/>
    <property type="match status" value="1"/>
</dbReference>
<evidence type="ECO:0000259" key="6">
    <source>
        <dbReference type="Pfam" id="PF02838"/>
    </source>
</evidence>
<dbReference type="GO" id="GO:0030203">
    <property type="term" value="P:glycosaminoglycan metabolic process"/>
    <property type="evidence" value="ECO:0007669"/>
    <property type="project" value="TreeGrafter"/>
</dbReference>
<feature type="domain" description="Beta-hexosaminidase bacterial type N-terminal" evidence="6">
    <location>
        <begin position="27"/>
        <end position="161"/>
    </location>
</feature>
<dbReference type="InterPro" id="IPR017853">
    <property type="entry name" value="GH"/>
</dbReference>
<gene>
    <name evidence="7" type="ORF">J3359_10440</name>
</gene>
<evidence type="ECO:0000256" key="1">
    <source>
        <dbReference type="ARBA" id="ARBA00006285"/>
    </source>
</evidence>
<evidence type="ECO:0000256" key="2">
    <source>
        <dbReference type="ARBA" id="ARBA00022801"/>
    </source>
</evidence>
<dbReference type="GO" id="GO:0016020">
    <property type="term" value="C:membrane"/>
    <property type="evidence" value="ECO:0007669"/>
    <property type="project" value="TreeGrafter"/>
</dbReference>
<keyword evidence="3" id="KW-0326">Glycosidase</keyword>
<dbReference type="GO" id="GO:0004563">
    <property type="term" value="F:beta-N-acetylhexosaminidase activity"/>
    <property type="evidence" value="ECO:0007669"/>
    <property type="project" value="InterPro"/>
</dbReference>
<protein>
    <submittedName>
        <fullName evidence="7">Family 20 glycosylhydrolase</fullName>
    </submittedName>
</protein>
<dbReference type="InterPro" id="IPR015882">
    <property type="entry name" value="HEX_bac_N"/>
</dbReference>
<dbReference type="PANTHER" id="PTHR22600:SF21">
    <property type="entry name" value="BETA-HEXOSAMINIDASE A"/>
    <property type="match status" value="1"/>
</dbReference>
<dbReference type="SUPFAM" id="SSF51445">
    <property type="entry name" value="(Trans)glycosidases"/>
    <property type="match status" value="1"/>
</dbReference>
<dbReference type="GO" id="GO:0005975">
    <property type="term" value="P:carbohydrate metabolic process"/>
    <property type="evidence" value="ECO:0007669"/>
    <property type="project" value="InterPro"/>
</dbReference>
<dbReference type="Pfam" id="PF02838">
    <property type="entry name" value="Glyco_hydro_20b"/>
    <property type="match status" value="1"/>
</dbReference>
<keyword evidence="2" id="KW-0378">Hydrolase</keyword>
<evidence type="ECO:0000259" key="5">
    <source>
        <dbReference type="Pfam" id="PF00728"/>
    </source>
</evidence>
<dbReference type="InterPro" id="IPR029018">
    <property type="entry name" value="Hex-like_dom2"/>
</dbReference>
<sequence>MKKFILLIILGVFHQFIFSQNNLSEKYNLMPWPQEIVENGQQFLITSNFTIGIDNLKNRKIVKATTRFLRRLSNRTGIFIEKGFAVNATEVTKPAVLIKYQRVGKLELHEDESYQLSIKNNQITINAITDTGAIRGLETLLQLTSHNKTNYFFEGVSIKDAPRFPWRGLMIDVARHYEPVGVLKRNLDAMASVKLNVFHWHLTDDQGFRVEVKSRPKLHELGSDGQYYTQNQIKEVVAYAADLGIRVVPEFDIPGHATSWLTAYPEIGSKDTIYSIERYAGIFDPTLDPTNPKTYEILDDVFSEIAPLFPDTYFHIGGDENEGKHWDENKKIQTFKKQHNLKTNHDLQNYFNIKVQKILKKNKKVMMGWDEILQPTLPKDVVIHSWRGKEAMLKAAKQGYKTILSKGYYIDLLKSVDHHYTNEPIKEDNDLTEVQLKNILGGEATMWSELVTPLTIDSRIWPRTAAIAERFWSHRNVKDLESMHRRLAVINNRLEELGITHIRNKSVILRNISNYQNTEALFNLTKICEPLKAYQRNKGGKEYKSYSPFTQFVDACNVDAVDVKPFNNAVDAFLINGTEKTKIISFFEKWIANNTAFQKINNTPTLATLEPLSRNLAKLSSLLLDGVVSGKLSKGNYDKAQKLIQELDKPVADTELAIISGLKKLVLNYKK</sequence>
<comment type="similarity">
    <text evidence="1">Belongs to the glycosyl hydrolase 20 family.</text>
</comment>
<dbReference type="Pfam" id="PF00728">
    <property type="entry name" value="Glyco_hydro_20"/>
    <property type="match status" value="1"/>
</dbReference>
<feature type="domain" description="Glycoside hydrolase family 20 catalytic" evidence="5">
    <location>
        <begin position="164"/>
        <end position="474"/>
    </location>
</feature>
<dbReference type="KEGG" id="pcea:J3359_10440"/>
<dbReference type="Proteomes" id="UP000663920">
    <property type="component" value="Chromosome"/>
</dbReference>
<dbReference type="PRINTS" id="PR00738">
    <property type="entry name" value="GLHYDRLASE20"/>
</dbReference>
<reference evidence="7 8" key="1">
    <citation type="submission" date="2021-03" db="EMBL/GenBank/DDBJ databases">
        <title>Complete genome of Polaribacter_sp.SM13.</title>
        <authorList>
            <person name="Jeong S.W."/>
            <person name="Bae J.W."/>
        </authorList>
    </citation>
    <scope>NUCLEOTIDE SEQUENCE [LARGE SCALE GENOMIC DNA]</scope>
    <source>
        <strain evidence="7 8">SM13</strain>
    </source>
</reference>
<feature type="active site" description="Proton donor" evidence="4">
    <location>
        <position position="320"/>
    </location>
</feature>
<dbReference type="AlphaFoldDB" id="A0A975H857"/>
<accession>A0A975H857</accession>
<evidence type="ECO:0000313" key="7">
    <source>
        <dbReference type="EMBL" id="QTE21255.1"/>
    </source>
</evidence>
<dbReference type="InterPro" id="IPR025705">
    <property type="entry name" value="Beta_hexosaminidase_sua/sub"/>
</dbReference>
<name>A0A975H857_9FLAO</name>
<dbReference type="GO" id="GO:0005764">
    <property type="term" value="C:lysosome"/>
    <property type="evidence" value="ECO:0007669"/>
    <property type="project" value="TreeGrafter"/>
</dbReference>
<dbReference type="Gene3D" id="3.20.20.80">
    <property type="entry name" value="Glycosidases"/>
    <property type="match status" value="1"/>
</dbReference>
<dbReference type="GO" id="GO:0006689">
    <property type="term" value="P:ganglioside catabolic process"/>
    <property type="evidence" value="ECO:0007669"/>
    <property type="project" value="TreeGrafter"/>
</dbReference>
<evidence type="ECO:0000256" key="4">
    <source>
        <dbReference type="PIRSR" id="PIRSR625705-1"/>
    </source>
</evidence>
<dbReference type="InterPro" id="IPR015883">
    <property type="entry name" value="Glyco_hydro_20_cat"/>
</dbReference>
<evidence type="ECO:0000313" key="8">
    <source>
        <dbReference type="Proteomes" id="UP000663920"/>
    </source>
</evidence>
<organism evidence="7 8">
    <name type="scientific">Polaribacter cellanae</name>
    <dbReference type="NCBI Taxonomy" id="2818493"/>
    <lineage>
        <taxon>Bacteria</taxon>
        <taxon>Pseudomonadati</taxon>
        <taxon>Bacteroidota</taxon>
        <taxon>Flavobacteriia</taxon>
        <taxon>Flavobacteriales</taxon>
        <taxon>Flavobacteriaceae</taxon>
    </lineage>
</organism>
<proteinExistence type="inferred from homology"/>
<dbReference type="SUPFAM" id="SSF55545">
    <property type="entry name" value="beta-N-acetylhexosaminidase-like domain"/>
    <property type="match status" value="1"/>
</dbReference>
<evidence type="ECO:0000256" key="3">
    <source>
        <dbReference type="ARBA" id="ARBA00023295"/>
    </source>
</evidence>
<dbReference type="CDD" id="cd06570">
    <property type="entry name" value="GH20_chitobiase-like_1"/>
    <property type="match status" value="1"/>
</dbReference>